<name>C3ZA51_BRAFL</name>
<keyword evidence="1" id="KW-0560">Oxidoreductase</keyword>
<evidence type="ECO:0000313" key="4">
    <source>
        <dbReference type="EMBL" id="EEN50639.1"/>
    </source>
</evidence>
<dbReference type="GO" id="GO:0005829">
    <property type="term" value="C:cytosol"/>
    <property type="evidence" value="ECO:0007669"/>
    <property type="project" value="UniProtKB-ARBA"/>
</dbReference>
<evidence type="ECO:0000256" key="2">
    <source>
        <dbReference type="ARBA" id="ARBA00038157"/>
    </source>
</evidence>
<feature type="domain" description="NADP-dependent oxidoreductase" evidence="3">
    <location>
        <begin position="389"/>
        <end position="557"/>
    </location>
</feature>
<reference evidence="4" key="1">
    <citation type="journal article" date="2008" name="Nature">
        <title>The amphioxus genome and the evolution of the chordate karyotype.</title>
        <authorList>
            <consortium name="US DOE Joint Genome Institute (JGI-PGF)"/>
            <person name="Putnam N.H."/>
            <person name="Butts T."/>
            <person name="Ferrier D.E.K."/>
            <person name="Furlong R.F."/>
            <person name="Hellsten U."/>
            <person name="Kawashima T."/>
            <person name="Robinson-Rechavi M."/>
            <person name="Shoguchi E."/>
            <person name="Terry A."/>
            <person name="Yu J.-K."/>
            <person name="Benito-Gutierrez E.L."/>
            <person name="Dubchak I."/>
            <person name="Garcia-Fernandez J."/>
            <person name="Gibson-Brown J.J."/>
            <person name="Grigoriev I.V."/>
            <person name="Horton A.C."/>
            <person name="de Jong P.J."/>
            <person name="Jurka J."/>
            <person name="Kapitonov V.V."/>
            <person name="Kohara Y."/>
            <person name="Kuroki Y."/>
            <person name="Lindquist E."/>
            <person name="Lucas S."/>
            <person name="Osoegawa K."/>
            <person name="Pennacchio L.A."/>
            <person name="Salamov A.A."/>
            <person name="Satou Y."/>
            <person name="Sauka-Spengler T."/>
            <person name="Schmutz J."/>
            <person name="Shin-I T."/>
            <person name="Toyoda A."/>
            <person name="Bronner-Fraser M."/>
            <person name="Fujiyama A."/>
            <person name="Holland L.Z."/>
            <person name="Holland P.W.H."/>
            <person name="Satoh N."/>
            <person name="Rokhsar D.S."/>
        </authorList>
    </citation>
    <scope>NUCLEOTIDE SEQUENCE [LARGE SCALE GENOMIC DNA]</scope>
    <source>
        <strain evidence="4">S238N-H82</strain>
        <tissue evidence="4">Testes</tissue>
    </source>
</reference>
<dbReference type="InterPro" id="IPR036812">
    <property type="entry name" value="NAD(P)_OxRdtase_dom_sf"/>
</dbReference>
<dbReference type="AlphaFoldDB" id="C3ZA51"/>
<organism>
    <name type="scientific">Branchiostoma floridae</name>
    <name type="common">Florida lancelet</name>
    <name type="synonym">Amphioxus</name>
    <dbReference type="NCBI Taxonomy" id="7739"/>
    <lineage>
        <taxon>Eukaryota</taxon>
        <taxon>Metazoa</taxon>
        <taxon>Chordata</taxon>
        <taxon>Cephalochordata</taxon>
        <taxon>Leptocardii</taxon>
        <taxon>Amphioxiformes</taxon>
        <taxon>Branchiostomatidae</taxon>
        <taxon>Branchiostoma</taxon>
    </lineage>
</organism>
<protein>
    <recommendedName>
        <fullName evidence="3">NADP-dependent oxidoreductase domain-containing protein</fullName>
    </recommendedName>
</protein>
<gene>
    <name evidence="4" type="ORF">BRAFLDRAFT_77605</name>
</gene>
<dbReference type="InterPro" id="IPR020471">
    <property type="entry name" value="AKR"/>
</dbReference>
<dbReference type="InParanoid" id="C3ZA51"/>
<feature type="domain" description="NADP-dependent oxidoreductase" evidence="3">
    <location>
        <begin position="19"/>
        <end position="329"/>
    </location>
</feature>
<dbReference type="PANTHER" id="PTHR43364">
    <property type="entry name" value="NADH-SPECIFIC METHYLGLYOXAL REDUCTASE-RELATED"/>
    <property type="match status" value="1"/>
</dbReference>
<dbReference type="GO" id="GO:0016491">
    <property type="term" value="F:oxidoreductase activity"/>
    <property type="evidence" value="ECO:0007669"/>
    <property type="project" value="UniProtKB-KW"/>
</dbReference>
<dbReference type="Gene3D" id="3.20.20.100">
    <property type="entry name" value="NADP-dependent oxidoreductase domain"/>
    <property type="match status" value="2"/>
</dbReference>
<evidence type="ECO:0000256" key="1">
    <source>
        <dbReference type="ARBA" id="ARBA00023002"/>
    </source>
</evidence>
<sequence length="613" mass="69165">MAGKTEYRFLGGSGLKVSNICLGTMTFGDWTLLPGQCDEAASHAILDRYVELGGNFLDTADMYAEGRSEEIIGSWLEKQQREKFIVATKVRFGKGINGVGLSRHHIMQSIDDSLRRLRTDYVDLYQIHMWDEAVPIEETLSALNDLVRAGKVHYLGASNVTGWQLQKIVELSKSMGLNKWISLQVEYNLLCRGIEWELVDVCRREGIGIIPWSPLKGGLLTGKFKRENEAPEGSRIAHATKKGMDLEGAPDFERIKKDDKTWKIIDVTKNAAEAHGKTPAQVAIRWLLQKDVVSSVIIGAKTLQQLEDNMGAATGWEITEETMAELDTVSQMEPTYPYRLLTRMNSDRYESKGRISAVNSITALTSTEVNMADKTEYRFLGGSGLKVSNICLGTMTFGDWALFPDQCDEAASHAILDRYVELGGNFIDTADIYSEGRSEEIIGSWLEKQQREKFVVATKVRFNTRKGINRWGLSRHHIMQSIDDSLRRLRTDYVDLYQIHMWDEAVPIEETLSALNDLVLAGKVHYLGASNVTGWQLQKIVDLSKSMGLNKWISLQMTELDTVSQMEPTYPYRMITKMNSDRIPHDIVQSIHSISPDLIPDLIQYHFTRPGCP</sequence>
<dbReference type="SUPFAM" id="SSF51430">
    <property type="entry name" value="NAD(P)-linked oxidoreductase"/>
    <property type="match status" value="2"/>
</dbReference>
<dbReference type="PRINTS" id="PR00069">
    <property type="entry name" value="ALDKETRDTASE"/>
</dbReference>
<dbReference type="EMBL" id="GG666601">
    <property type="protein sequence ID" value="EEN50639.1"/>
    <property type="molecule type" value="Genomic_DNA"/>
</dbReference>
<dbReference type="Pfam" id="PF00248">
    <property type="entry name" value="Aldo_ket_red"/>
    <property type="match status" value="2"/>
</dbReference>
<dbReference type="CDD" id="cd19081">
    <property type="entry name" value="AKR_AKR9C1"/>
    <property type="match status" value="1"/>
</dbReference>
<dbReference type="eggNOG" id="KOG1575">
    <property type="taxonomic scope" value="Eukaryota"/>
</dbReference>
<dbReference type="FunFam" id="3.20.20.100:FF:000004">
    <property type="entry name" value="Oxidoreductase, aldo/keto reductase"/>
    <property type="match status" value="1"/>
</dbReference>
<evidence type="ECO:0000259" key="3">
    <source>
        <dbReference type="Pfam" id="PF00248"/>
    </source>
</evidence>
<proteinExistence type="inferred from homology"/>
<comment type="similarity">
    <text evidence="2">Belongs to the aldo/keto reductase family. Aldo/keto reductase 2 subfamily.</text>
</comment>
<accession>C3ZA51</accession>
<dbReference type="InterPro" id="IPR023210">
    <property type="entry name" value="NADP_OxRdtase_dom"/>
</dbReference>
<dbReference type="InterPro" id="IPR050523">
    <property type="entry name" value="AKR_Detox_Biosynth"/>
</dbReference>
<dbReference type="STRING" id="7739.C3ZA51"/>
<dbReference type="PANTHER" id="PTHR43364:SF4">
    <property type="entry name" value="NAD(P)-LINKED OXIDOREDUCTASE SUPERFAMILY PROTEIN"/>
    <property type="match status" value="1"/>
</dbReference>